<evidence type="ECO:0000313" key="1">
    <source>
        <dbReference type="EMBL" id="AIF03755.1"/>
    </source>
</evidence>
<dbReference type="Gene3D" id="3.40.50.2000">
    <property type="entry name" value="Glycogen Phosphorylase B"/>
    <property type="match status" value="1"/>
</dbReference>
<dbReference type="EMBL" id="KF900688">
    <property type="protein sequence ID" value="AIF03755.1"/>
    <property type="molecule type" value="Genomic_DNA"/>
</dbReference>
<accession>A0A075GKR0</accession>
<dbReference type="Gene3D" id="3.40.50.11190">
    <property type="match status" value="1"/>
</dbReference>
<name>A0A075GKR0_9ARCH</name>
<dbReference type="AlphaFoldDB" id="A0A075GKR0"/>
<protein>
    <submittedName>
        <fullName evidence="1">Spore coat polysaccharide biosynthesis protein</fullName>
    </submittedName>
</protein>
<dbReference type="SUPFAM" id="SSF53756">
    <property type="entry name" value="UDP-Glycosyltransferase/glycogen phosphorylase"/>
    <property type="match status" value="1"/>
</dbReference>
<sequence>MNIALVADSGKRYGLGSINRCLSIAKVLSKNGHEPIFFISSKSTELLIKNYEYKSILIERSKKKTLIFALIKKLKIKILIIDSKKKEIVDFKFLKNKVKIVLIDNQKYVEYADLVVLPGVKEQFPNPPDNCLIGPKYIILNPNFKKIKAGKLKNTIFISMGGSDKYDITSRIVKQLKKTSLDFTAYIVLGKFYSNNKKIQHILQNDKRFILVDSAKNLHEIIVKCQFGIISFGITVYEAAALNIPTLVISHDFENHFSAKRIEQYGWFEYLGKHDSVNYSKVSKKIISNLTQKQRLKIKKPNLIDSKGPNRICKKILELNT</sequence>
<organism evidence="1">
    <name type="scientific">uncultured marine thaumarchaeote KM3_169_D08</name>
    <dbReference type="NCBI Taxonomy" id="1456040"/>
    <lineage>
        <taxon>Archaea</taxon>
        <taxon>Nitrososphaerota</taxon>
        <taxon>environmental samples</taxon>
    </lineage>
</organism>
<reference evidence="1" key="1">
    <citation type="journal article" date="2014" name="Genome Biol. Evol.">
        <title>Pangenome evidence for extensive interdomain horizontal transfer affecting lineage core and shell genes in uncultured planktonic thaumarchaeota and euryarchaeota.</title>
        <authorList>
            <person name="Deschamps P."/>
            <person name="Zivanovic Y."/>
            <person name="Moreira D."/>
            <person name="Rodriguez-Valera F."/>
            <person name="Lopez-Garcia P."/>
        </authorList>
    </citation>
    <scope>NUCLEOTIDE SEQUENCE</scope>
</reference>
<proteinExistence type="predicted"/>